<dbReference type="PROSITE" id="PS00113">
    <property type="entry name" value="ADENYLATE_KINASE"/>
    <property type="match status" value="1"/>
</dbReference>
<dbReference type="SUPFAM" id="SSF52540">
    <property type="entry name" value="P-loop containing nucleoside triphosphate hydrolases"/>
    <property type="match status" value="1"/>
</dbReference>
<evidence type="ECO:0000256" key="2">
    <source>
        <dbReference type="ARBA" id="ARBA00022741"/>
    </source>
</evidence>
<comment type="caution">
    <text evidence="4">The sequence shown here is derived from an EMBL/GenBank/DDBJ whole genome shotgun (WGS) entry which is preliminary data.</text>
</comment>
<evidence type="ECO:0000313" key="4">
    <source>
        <dbReference type="EMBL" id="KKN93577.1"/>
    </source>
</evidence>
<keyword evidence="3" id="KW-0418">Kinase</keyword>
<dbReference type="InterPro" id="IPR033690">
    <property type="entry name" value="Adenylat_kinase_CS"/>
</dbReference>
<gene>
    <name evidence="4" type="ORF">LCGC14_0197680</name>
</gene>
<keyword evidence="1" id="KW-0808">Transferase</keyword>
<sequence length="354" mass="41257">MQFPIFKTKTKSNQTFNLTYAKERKAYFELKAGKEIKKLRNYLNKNNTFIAYLLGKKNSGKGTYTKLFMEAVDDKKVASISIGDLVRRTHQEMTNENKKKELINFLEKHYRGFIPIKDAMQALLKRNTESLLPTEFILALVKKEIMAMKKKALFIDGFPRELDQVSYSLFFRDLIDYRTDPDIFVLIDVPESVISERMKWRVVCPHCHNSKNLKLYLSKEIKYDKGSKKFYFICDSPQCQAIKMISKEGDKLGTKPIRKRLKLDEELIKQALSLHGIPKVLLRNSIPVKEAKKYVDDYEITPEYHYKWDAKSKMVKITEKSWAVLDDERVSSYSLLPPPVAVSLIKQMANILCP</sequence>
<evidence type="ECO:0000256" key="3">
    <source>
        <dbReference type="ARBA" id="ARBA00022777"/>
    </source>
</evidence>
<dbReference type="EMBL" id="LAZR01000085">
    <property type="protein sequence ID" value="KKN93577.1"/>
    <property type="molecule type" value="Genomic_DNA"/>
</dbReference>
<dbReference type="InterPro" id="IPR000850">
    <property type="entry name" value="Adenylat/UMP-CMP_kin"/>
</dbReference>
<dbReference type="GO" id="GO:0006139">
    <property type="term" value="P:nucleobase-containing compound metabolic process"/>
    <property type="evidence" value="ECO:0007669"/>
    <property type="project" value="InterPro"/>
</dbReference>
<dbReference type="Pfam" id="PF00406">
    <property type="entry name" value="ADK"/>
    <property type="match status" value="1"/>
</dbReference>
<evidence type="ECO:0008006" key="5">
    <source>
        <dbReference type="Google" id="ProtNLM"/>
    </source>
</evidence>
<organism evidence="4">
    <name type="scientific">marine sediment metagenome</name>
    <dbReference type="NCBI Taxonomy" id="412755"/>
    <lineage>
        <taxon>unclassified sequences</taxon>
        <taxon>metagenomes</taxon>
        <taxon>ecological metagenomes</taxon>
    </lineage>
</organism>
<accession>A0A0F9V1I8</accession>
<reference evidence="4" key="1">
    <citation type="journal article" date="2015" name="Nature">
        <title>Complex archaea that bridge the gap between prokaryotes and eukaryotes.</title>
        <authorList>
            <person name="Spang A."/>
            <person name="Saw J.H."/>
            <person name="Jorgensen S.L."/>
            <person name="Zaremba-Niedzwiedzka K."/>
            <person name="Martijn J."/>
            <person name="Lind A.E."/>
            <person name="van Eijk R."/>
            <person name="Schleper C."/>
            <person name="Guy L."/>
            <person name="Ettema T.J."/>
        </authorList>
    </citation>
    <scope>NUCLEOTIDE SEQUENCE</scope>
</reference>
<evidence type="ECO:0000256" key="1">
    <source>
        <dbReference type="ARBA" id="ARBA00022679"/>
    </source>
</evidence>
<dbReference type="InterPro" id="IPR027417">
    <property type="entry name" value="P-loop_NTPase"/>
</dbReference>
<proteinExistence type="predicted"/>
<dbReference type="PANTHER" id="PTHR23359">
    <property type="entry name" value="NUCLEOTIDE KINASE"/>
    <property type="match status" value="1"/>
</dbReference>
<keyword evidence="2" id="KW-0547">Nucleotide-binding</keyword>
<dbReference type="GO" id="GO:0005524">
    <property type="term" value="F:ATP binding"/>
    <property type="evidence" value="ECO:0007669"/>
    <property type="project" value="InterPro"/>
</dbReference>
<dbReference type="AlphaFoldDB" id="A0A0F9V1I8"/>
<name>A0A0F9V1I8_9ZZZZ</name>
<protein>
    <recommendedName>
        <fullName evidence="5">Adenylate kinase</fullName>
    </recommendedName>
</protein>
<dbReference type="GO" id="GO:0019205">
    <property type="term" value="F:nucleobase-containing compound kinase activity"/>
    <property type="evidence" value="ECO:0007669"/>
    <property type="project" value="InterPro"/>
</dbReference>
<dbReference type="Gene3D" id="3.40.50.300">
    <property type="entry name" value="P-loop containing nucleotide triphosphate hydrolases"/>
    <property type="match status" value="1"/>
</dbReference>